<sequence>MLLGDLLSDPELGLVLLVGEDQLDRPVRGVYITDLIDPRRYLSGGELVLSGLVWRNEPGDSDRFVAALADAGVAGLAAGTARLGHAPDDLVEACRRHGVPAFEVPLSVSFNTLADRVQRRAAPRRELVSAVAAGADLDHVLCMAAEELGADCWVLSGVGWTVGGTAELTDAERDALVGELTTGEELPRAVRAAHDYVLWPVESETQPAAARWFLLVRGDLDAWSQEQEAIATDLATVVALVRSRVDEARRIAGRSVEAALRRLLDGTSSPVDIAARLETAGLPAGEPLRAVSLHVGEPAAATALLREIAAATRLPAVTSPLGDGSAALFADDAEHLEGLDDQLRRIAAAIEPGLGPRKLAVGVSDISRATGLRGALEEAGHARRLAQRGEGRARVVGAADLASHAVLLASLPDELRSSYRRRLLSRLIAYDRAHNSDLVRTLRVFLDCSGSWSRCAKLLHVHVNTLRYRIQRIEEITGRNLTEFADRVDFYLALELEGSAGDSRFS</sequence>
<evidence type="ECO:0000313" key="3">
    <source>
        <dbReference type="EMBL" id="MFD0922504.1"/>
    </source>
</evidence>
<dbReference type="Pfam" id="PF13556">
    <property type="entry name" value="HTH_30"/>
    <property type="match status" value="1"/>
</dbReference>
<dbReference type="PANTHER" id="PTHR33744:SF17">
    <property type="entry name" value="CONSERVED PROTEIN"/>
    <property type="match status" value="1"/>
</dbReference>
<comment type="caution">
    <text evidence="3">The sequence shown here is derived from an EMBL/GenBank/DDBJ whole genome shotgun (WGS) entry which is preliminary data.</text>
</comment>
<dbReference type="InterPro" id="IPR012914">
    <property type="entry name" value="PucR_dom"/>
</dbReference>
<dbReference type="InterPro" id="IPR051448">
    <property type="entry name" value="CdaR-like_regulators"/>
</dbReference>
<accession>A0ABW3FXA2</accession>
<organism evidence="3 4">
    <name type="scientific">Saccharopolyspora rosea</name>
    <dbReference type="NCBI Taxonomy" id="524884"/>
    <lineage>
        <taxon>Bacteria</taxon>
        <taxon>Bacillati</taxon>
        <taxon>Actinomycetota</taxon>
        <taxon>Actinomycetes</taxon>
        <taxon>Pseudonocardiales</taxon>
        <taxon>Pseudonocardiaceae</taxon>
        <taxon>Saccharopolyspora</taxon>
    </lineage>
</organism>
<dbReference type="Gene3D" id="1.10.10.2840">
    <property type="entry name" value="PucR C-terminal helix-turn-helix domain"/>
    <property type="match status" value="1"/>
</dbReference>
<evidence type="ECO:0000259" key="2">
    <source>
        <dbReference type="Pfam" id="PF13556"/>
    </source>
</evidence>
<dbReference type="EMBL" id="JBHTIW010000021">
    <property type="protein sequence ID" value="MFD0922504.1"/>
    <property type="molecule type" value="Genomic_DNA"/>
</dbReference>
<reference evidence="4" key="1">
    <citation type="journal article" date="2019" name="Int. J. Syst. Evol. Microbiol.">
        <title>The Global Catalogue of Microorganisms (GCM) 10K type strain sequencing project: providing services to taxonomists for standard genome sequencing and annotation.</title>
        <authorList>
            <consortium name="The Broad Institute Genomics Platform"/>
            <consortium name="The Broad Institute Genome Sequencing Center for Infectious Disease"/>
            <person name="Wu L."/>
            <person name="Ma J."/>
        </authorList>
    </citation>
    <scope>NUCLEOTIDE SEQUENCE [LARGE SCALE GENOMIC DNA]</scope>
    <source>
        <strain evidence="4">CCUG 56401</strain>
    </source>
</reference>
<evidence type="ECO:0000259" key="1">
    <source>
        <dbReference type="Pfam" id="PF07905"/>
    </source>
</evidence>
<proteinExistence type="predicted"/>
<dbReference type="InterPro" id="IPR042070">
    <property type="entry name" value="PucR_C-HTH_sf"/>
</dbReference>
<feature type="domain" description="Purine catabolism PurC-like" evidence="1">
    <location>
        <begin position="5"/>
        <end position="118"/>
    </location>
</feature>
<feature type="domain" description="PucR C-terminal helix-turn-helix" evidence="2">
    <location>
        <begin position="438"/>
        <end position="495"/>
    </location>
</feature>
<evidence type="ECO:0000313" key="4">
    <source>
        <dbReference type="Proteomes" id="UP001597018"/>
    </source>
</evidence>
<dbReference type="Proteomes" id="UP001597018">
    <property type="component" value="Unassembled WGS sequence"/>
</dbReference>
<dbReference type="InterPro" id="IPR025736">
    <property type="entry name" value="PucR_C-HTH_dom"/>
</dbReference>
<name>A0ABW3FXA2_9PSEU</name>
<protein>
    <submittedName>
        <fullName evidence="3">PucR family transcriptional regulator</fullName>
    </submittedName>
</protein>
<dbReference type="PANTHER" id="PTHR33744">
    <property type="entry name" value="CARBOHYDRATE DIACID REGULATOR"/>
    <property type="match status" value="1"/>
</dbReference>
<dbReference type="Pfam" id="PF07905">
    <property type="entry name" value="PucR"/>
    <property type="match status" value="1"/>
</dbReference>
<keyword evidence="4" id="KW-1185">Reference proteome</keyword>
<gene>
    <name evidence="3" type="ORF">ACFQ16_22395</name>
</gene>
<dbReference type="RefSeq" id="WP_263251378.1">
    <property type="nucleotide sequence ID" value="NZ_BAABLT010000016.1"/>
</dbReference>